<keyword evidence="2" id="KW-0645">Protease</keyword>
<evidence type="ECO:0000256" key="4">
    <source>
        <dbReference type="ARBA" id="ARBA00022807"/>
    </source>
</evidence>
<gene>
    <name evidence="6" type="ORF">TSUD_324860</name>
</gene>
<evidence type="ECO:0000256" key="3">
    <source>
        <dbReference type="ARBA" id="ARBA00022801"/>
    </source>
</evidence>
<dbReference type="EMBL" id="DF974459">
    <property type="protein sequence ID" value="GAU48689.1"/>
    <property type="molecule type" value="Genomic_DNA"/>
</dbReference>
<sequence>MDSIYFFLQFIVKFKFMSIPDYDPEQQKISKALKSIDDFKQRVLSFLSQPAGISDPPKKERVENLEKLATSLTKETVRPATMKSVRPPTKERWLTSLFKPKKTMKLNSNQCDIASYIFGHSTDEKEEVVRFSRVPLCDGTRKLLRDLKPTRMLKAEVFIPVHDDEYLQWYLLVIDFEAKKVIYLDSLPSSLARPGRNRSIKKLTVYMEELLMNPAFHGTGSKHTPSVSEFSLITPNNLGIQADMSNDCGVWVIMWMRQMGENEYKIDVDEGTRLGIALDLILDPSNALKEKALAAAKKKELKNARNAAKFYTTKHVLRAAHMIGEWCAVNMLQHHNSDSDLAVGGGSAT</sequence>
<feature type="domain" description="Ubiquitin-like protease family profile" evidence="5">
    <location>
        <begin position="1"/>
        <end position="259"/>
    </location>
</feature>
<dbReference type="InterPro" id="IPR038765">
    <property type="entry name" value="Papain-like_cys_pep_sf"/>
</dbReference>
<keyword evidence="3" id="KW-0378">Hydrolase</keyword>
<evidence type="ECO:0000256" key="2">
    <source>
        <dbReference type="ARBA" id="ARBA00022670"/>
    </source>
</evidence>
<organism evidence="6 7">
    <name type="scientific">Trifolium subterraneum</name>
    <name type="common">Subterranean clover</name>
    <dbReference type="NCBI Taxonomy" id="3900"/>
    <lineage>
        <taxon>Eukaryota</taxon>
        <taxon>Viridiplantae</taxon>
        <taxon>Streptophyta</taxon>
        <taxon>Embryophyta</taxon>
        <taxon>Tracheophyta</taxon>
        <taxon>Spermatophyta</taxon>
        <taxon>Magnoliopsida</taxon>
        <taxon>eudicotyledons</taxon>
        <taxon>Gunneridae</taxon>
        <taxon>Pentapetalae</taxon>
        <taxon>rosids</taxon>
        <taxon>fabids</taxon>
        <taxon>Fabales</taxon>
        <taxon>Fabaceae</taxon>
        <taxon>Papilionoideae</taxon>
        <taxon>50 kb inversion clade</taxon>
        <taxon>NPAAA clade</taxon>
        <taxon>Hologalegina</taxon>
        <taxon>IRL clade</taxon>
        <taxon>Trifolieae</taxon>
        <taxon>Trifolium</taxon>
    </lineage>
</organism>
<dbReference type="PANTHER" id="PTHR12606">
    <property type="entry name" value="SENTRIN/SUMO-SPECIFIC PROTEASE"/>
    <property type="match status" value="1"/>
</dbReference>
<dbReference type="AlphaFoldDB" id="A0A2Z6PP36"/>
<protein>
    <recommendedName>
        <fullName evidence="5">Ubiquitin-like protease family profile domain-containing protein</fullName>
    </recommendedName>
</protein>
<evidence type="ECO:0000313" key="6">
    <source>
        <dbReference type="EMBL" id="GAU48689.1"/>
    </source>
</evidence>
<reference evidence="7" key="1">
    <citation type="journal article" date="2017" name="Front. Plant Sci.">
        <title>Climate Clever Clovers: New Paradigm to Reduce the Environmental Footprint of Ruminants by Breeding Low Methanogenic Forages Utilizing Haplotype Variation.</title>
        <authorList>
            <person name="Kaur P."/>
            <person name="Appels R."/>
            <person name="Bayer P.E."/>
            <person name="Keeble-Gagnere G."/>
            <person name="Wang J."/>
            <person name="Hirakawa H."/>
            <person name="Shirasawa K."/>
            <person name="Vercoe P."/>
            <person name="Stefanova K."/>
            <person name="Durmic Z."/>
            <person name="Nichols P."/>
            <person name="Revell C."/>
            <person name="Isobe S.N."/>
            <person name="Edwards D."/>
            <person name="Erskine W."/>
        </authorList>
    </citation>
    <scope>NUCLEOTIDE SEQUENCE [LARGE SCALE GENOMIC DNA]</scope>
    <source>
        <strain evidence="7">cv. Daliak</strain>
    </source>
</reference>
<dbReference type="OrthoDB" id="1434197at2759"/>
<proteinExistence type="inferred from homology"/>
<evidence type="ECO:0000259" key="5">
    <source>
        <dbReference type="PROSITE" id="PS50600"/>
    </source>
</evidence>
<dbReference type="SUPFAM" id="SSF54001">
    <property type="entry name" value="Cysteine proteinases"/>
    <property type="match status" value="1"/>
</dbReference>
<dbReference type="GO" id="GO:0006508">
    <property type="term" value="P:proteolysis"/>
    <property type="evidence" value="ECO:0007669"/>
    <property type="project" value="UniProtKB-KW"/>
</dbReference>
<evidence type="ECO:0000256" key="1">
    <source>
        <dbReference type="ARBA" id="ARBA00005234"/>
    </source>
</evidence>
<dbReference type="GO" id="GO:0005634">
    <property type="term" value="C:nucleus"/>
    <property type="evidence" value="ECO:0007669"/>
    <property type="project" value="TreeGrafter"/>
</dbReference>
<accession>A0A2Z6PP36</accession>
<dbReference type="InterPro" id="IPR003653">
    <property type="entry name" value="Peptidase_C48_C"/>
</dbReference>
<keyword evidence="4" id="KW-0788">Thiol protease</keyword>
<dbReference type="Proteomes" id="UP000242715">
    <property type="component" value="Unassembled WGS sequence"/>
</dbReference>
<dbReference type="PANTHER" id="PTHR12606:SF1">
    <property type="entry name" value="UBIQUITIN-LIKE-SPECIFIC PROTEASE 1A"/>
    <property type="match status" value="1"/>
</dbReference>
<name>A0A2Z6PP36_TRISU</name>
<dbReference type="Pfam" id="PF02902">
    <property type="entry name" value="Peptidase_C48"/>
    <property type="match status" value="1"/>
</dbReference>
<keyword evidence="7" id="KW-1185">Reference proteome</keyword>
<dbReference type="Gene3D" id="3.40.395.10">
    <property type="entry name" value="Adenoviral Proteinase, Chain A"/>
    <property type="match status" value="1"/>
</dbReference>
<evidence type="ECO:0000313" key="7">
    <source>
        <dbReference type="Proteomes" id="UP000242715"/>
    </source>
</evidence>
<dbReference type="GO" id="GO:0016926">
    <property type="term" value="P:protein desumoylation"/>
    <property type="evidence" value="ECO:0007669"/>
    <property type="project" value="TreeGrafter"/>
</dbReference>
<dbReference type="GO" id="GO:0016929">
    <property type="term" value="F:deSUMOylase activity"/>
    <property type="evidence" value="ECO:0007669"/>
    <property type="project" value="TreeGrafter"/>
</dbReference>
<comment type="similarity">
    <text evidence="1">Belongs to the peptidase C48 family.</text>
</comment>
<dbReference type="PROSITE" id="PS50600">
    <property type="entry name" value="ULP_PROTEASE"/>
    <property type="match status" value="1"/>
</dbReference>